<dbReference type="Pfam" id="PF01476">
    <property type="entry name" value="LysM"/>
    <property type="match status" value="1"/>
</dbReference>
<name>A0A1H7T9C3_9LACT</name>
<dbReference type="InterPro" id="IPR036908">
    <property type="entry name" value="RlpA-like_sf"/>
</dbReference>
<keyword evidence="1" id="KW-0732">Signal</keyword>
<evidence type="ECO:0000256" key="1">
    <source>
        <dbReference type="ARBA" id="ARBA00022729"/>
    </source>
</evidence>
<keyword evidence="7" id="KW-1185">Reference proteome</keyword>
<gene>
    <name evidence="4" type="ORF">APU01nite_13390</name>
    <name evidence="5" type="ORF">SAMN04488100_11158</name>
</gene>
<dbReference type="RefSeq" id="WP_091487814.1">
    <property type="nucleotide sequence ID" value="NZ_BJUX01000013.1"/>
</dbReference>
<reference evidence="5 6" key="1">
    <citation type="submission" date="2016-10" db="EMBL/GenBank/DDBJ databases">
        <authorList>
            <person name="de Groot N.N."/>
        </authorList>
    </citation>
    <scope>NUCLEOTIDE SEQUENCE [LARGE SCALE GENOMIC DNA]</scope>
    <source>
        <strain evidence="5 6">DSM 19182</strain>
    </source>
</reference>
<dbReference type="GO" id="GO:0009254">
    <property type="term" value="P:peptidoglycan turnover"/>
    <property type="evidence" value="ECO:0007669"/>
    <property type="project" value="InterPro"/>
</dbReference>
<evidence type="ECO:0000313" key="6">
    <source>
        <dbReference type="Proteomes" id="UP000198548"/>
    </source>
</evidence>
<evidence type="ECO:0000259" key="3">
    <source>
        <dbReference type="PROSITE" id="PS51782"/>
    </source>
</evidence>
<dbReference type="GO" id="GO:0019867">
    <property type="term" value="C:outer membrane"/>
    <property type="evidence" value="ECO:0007669"/>
    <property type="project" value="InterPro"/>
</dbReference>
<dbReference type="PROSITE" id="PS51782">
    <property type="entry name" value="LYSM"/>
    <property type="match status" value="1"/>
</dbReference>
<dbReference type="Gene3D" id="2.40.40.10">
    <property type="entry name" value="RlpA-like domain"/>
    <property type="match status" value="1"/>
</dbReference>
<dbReference type="InterPro" id="IPR051933">
    <property type="entry name" value="Resuscitation_pf_RpfB"/>
</dbReference>
<organism evidence="5 6">
    <name type="scientific">Alkalibacterium putridalgicola</name>
    <dbReference type="NCBI Taxonomy" id="426703"/>
    <lineage>
        <taxon>Bacteria</taxon>
        <taxon>Bacillati</taxon>
        <taxon>Bacillota</taxon>
        <taxon>Bacilli</taxon>
        <taxon>Lactobacillales</taxon>
        <taxon>Carnobacteriaceae</taxon>
        <taxon>Alkalibacterium</taxon>
    </lineage>
</organism>
<evidence type="ECO:0000313" key="5">
    <source>
        <dbReference type="EMBL" id="SEL81490.1"/>
    </source>
</evidence>
<sequence length="323" mass="34947">MTIHKHTWFKAGLTLSAAGLFLLSPDSEVSASQKWVPRTVLEIENDINKAKETTNYNEEPFKYTVKWGDTLWGVSQATDISVDKLAKVNDIDNPNLIIAGSTVYVTDDLSVVSVQNDEEVVSYDVSSDDVMETETPADVAKAQDNKKAEEEEEAQAAAEQKAEEEAAAQAAAEQKAEEEAAAQAAEQAAEEEAVAQAAAEQAAEEEAAAQAAAEQAAEEEDTAQDAAESGTWMSVEATAYSRHEPGLTNFTFTGIDLRENTRVIAVDPDVIPLGTEVFIPGYGEYIAGDTGGAINGEIIDLHMEDLEEMRQFGRRQIDIKILD</sequence>
<dbReference type="OrthoDB" id="9798935at2"/>
<feature type="compositionally biased region" description="Acidic residues" evidence="2">
    <location>
        <begin position="123"/>
        <end position="132"/>
    </location>
</feature>
<reference evidence="4 7" key="2">
    <citation type="submission" date="2019-07" db="EMBL/GenBank/DDBJ databases">
        <title>Whole genome shotgun sequence of Alkalibacterium putridalgicola NBRC 103243.</title>
        <authorList>
            <person name="Hosoyama A."/>
            <person name="Uohara A."/>
            <person name="Ohji S."/>
            <person name="Ichikawa N."/>
        </authorList>
    </citation>
    <scope>NUCLEOTIDE SEQUENCE [LARGE SCALE GENOMIC DNA]</scope>
    <source>
        <strain evidence="4 7">NBRC 103243</strain>
    </source>
</reference>
<dbReference type="SMART" id="SM00257">
    <property type="entry name" value="LysM"/>
    <property type="match status" value="1"/>
</dbReference>
<dbReference type="Pfam" id="PF06725">
    <property type="entry name" value="3D"/>
    <property type="match status" value="1"/>
</dbReference>
<dbReference type="CDD" id="cd22786">
    <property type="entry name" value="DPBB_YuiC-like"/>
    <property type="match status" value="1"/>
</dbReference>
<evidence type="ECO:0000313" key="7">
    <source>
        <dbReference type="Proteomes" id="UP000321425"/>
    </source>
</evidence>
<dbReference type="AlphaFoldDB" id="A0A1H7T9C3"/>
<dbReference type="SUPFAM" id="SSF50685">
    <property type="entry name" value="Barwin-like endoglucanases"/>
    <property type="match status" value="1"/>
</dbReference>
<feature type="domain" description="LysM" evidence="3">
    <location>
        <begin position="61"/>
        <end position="105"/>
    </location>
</feature>
<dbReference type="SUPFAM" id="SSF54106">
    <property type="entry name" value="LysM domain"/>
    <property type="match status" value="1"/>
</dbReference>
<evidence type="ECO:0000313" key="4">
    <source>
        <dbReference type="EMBL" id="GEK89300.1"/>
    </source>
</evidence>
<dbReference type="PANTHER" id="PTHR39160:SF6">
    <property type="entry name" value="CELL WALL-BINDING PROTEIN YOCH"/>
    <property type="match status" value="1"/>
</dbReference>
<dbReference type="Proteomes" id="UP000321425">
    <property type="component" value="Unassembled WGS sequence"/>
</dbReference>
<dbReference type="InterPro" id="IPR010611">
    <property type="entry name" value="3D_dom"/>
</dbReference>
<dbReference type="InterPro" id="IPR018392">
    <property type="entry name" value="LysM"/>
</dbReference>
<dbReference type="Proteomes" id="UP000198548">
    <property type="component" value="Unassembled WGS sequence"/>
</dbReference>
<dbReference type="InterPro" id="IPR036779">
    <property type="entry name" value="LysM_dom_sf"/>
</dbReference>
<feature type="region of interest" description="Disordered" evidence="2">
    <location>
        <begin position="123"/>
        <end position="228"/>
    </location>
</feature>
<proteinExistence type="predicted"/>
<dbReference type="Gene3D" id="3.10.350.10">
    <property type="entry name" value="LysM domain"/>
    <property type="match status" value="1"/>
</dbReference>
<dbReference type="CDD" id="cd00118">
    <property type="entry name" value="LysM"/>
    <property type="match status" value="1"/>
</dbReference>
<dbReference type="PANTHER" id="PTHR39160">
    <property type="entry name" value="CELL WALL-BINDING PROTEIN YOCH"/>
    <property type="match status" value="1"/>
</dbReference>
<evidence type="ECO:0000256" key="2">
    <source>
        <dbReference type="SAM" id="MobiDB-lite"/>
    </source>
</evidence>
<accession>A0A1H7T9C3</accession>
<dbReference type="GO" id="GO:0004553">
    <property type="term" value="F:hydrolase activity, hydrolyzing O-glycosyl compounds"/>
    <property type="evidence" value="ECO:0007669"/>
    <property type="project" value="InterPro"/>
</dbReference>
<dbReference type="EMBL" id="FOBL01000011">
    <property type="protein sequence ID" value="SEL81490.1"/>
    <property type="molecule type" value="Genomic_DNA"/>
</dbReference>
<dbReference type="STRING" id="426703.SAMN04488100_11158"/>
<dbReference type="EMBL" id="BJUX01000013">
    <property type="protein sequence ID" value="GEK89300.1"/>
    <property type="molecule type" value="Genomic_DNA"/>
</dbReference>
<protein>
    <submittedName>
        <fullName evidence="5">3D (Asp-Asp-Asp) domain-containing protein</fullName>
    </submittedName>
</protein>